<dbReference type="GO" id="GO:0006508">
    <property type="term" value="P:proteolysis"/>
    <property type="evidence" value="ECO:0007669"/>
    <property type="project" value="UniProtKB-KW"/>
</dbReference>
<keyword evidence="3" id="KW-0819">tRNA processing</keyword>
<dbReference type="InterPro" id="IPR000905">
    <property type="entry name" value="Gcp-like_dom"/>
</dbReference>
<dbReference type="GO" id="GO:0061711">
    <property type="term" value="F:tRNA N(6)-L-threonylcarbamoyladenine synthase activity"/>
    <property type="evidence" value="ECO:0007669"/>
    <property type="project" value="UniProtKB-EC"/>
</dbReference>
<comment type="catalytic activity">
    <reaction evidence="6">
        <text>L-threonylcarbamoyladenylate + adenosine(37) in tRNA = N(6)-L-threonylcarbamoyladenosine(37) in tRNA + AMP + H(+)</text>
        <dbReference type="Rhea" id="RHEA:37059"/>
        <dbReference type="Rhea" id="RHEA-COMP:10162"/>
        <dbReference type="Rhea" id="RHEA-COMP:10163"/>
        <dbReference type="ChEBI" id="CHEBI:15378"/>
        <dbReference type="ChEBI" id="CHEBI:73682"/>
        <dbReference type="ChEBI" id="CHEBI:74411"/>
        <dbReference type="ChEBI" id="CHEBI:74418"/>
        <dbReference type="ChEBI" id="CHEBI:456215"/>
        <dbReference type="EC" id="2.3.1.234"/>
    </reaction>
</comment>
<dbReference type="OrthoDB" id="10259622at2759"/>
<proteinExistence type="predicted"/>
<keyword evidence="9" id="KW-0645">Protease</keyword>
<dbReference type="InterPro" id="IPR017860">
    <property type="entry name" value="Peptidase_M22_CS"/>
</dbReference>
<dbReference type="PANTHER" id="PTHR11735:SF6">
    <property type="entry name" value="TRNA N6-ADENOSINE THREONYLCARBAMOYLTRANSFERASE, MITOCHONDRIAL"/>
    <property type="match status" value="1"/>
</dbReference>
<evidence type="ECO:0000313" key="10">
    <source>
        <dbReference type="Proteomes" id="UP000015241"/>
    </source>
</evidence>
<dbReference type="GO" id="GO:0072670">
    <property type="term" value="P:mitochondrial tRNA threonylcarbamoyladenosine modification"/>
    <property type="evidence" value="ECO:0007669"/>
    <property type="project" value="TreeGrafter"/>
</dbReference>
<dbReference type="GO" id="GO:0046872">
    <property type="term" value="F:metal ion binding"/>
    <property type="evidence" value="ECO:0007669"/>
    <property type="project" value="UniProtKB-KW"/>
</dbReference>
<keyword evidence="9" id="KW-0378">Hydrolase</keyword>
<dbReference type="Pfam" id="PF00814">
    <property type="entry name" value="TsaD"/>
    <property type="match status" value="1"/>
</dbReference>
<dbReference type="PROSITE" id="PS01016">
    <property type="entry name" value="GLYCOPROTEASE"/>
    <property type="match status" value="1"/>
</dbReference>
<dbReference type="EMBL" id="KE504134">
    <property type="protein sequence ID" value="EPT02701.1"/>
    <property type="molecule type" value="Genomic_DNA"/>
</dbReference>
<dbReference type="Proteomes" id="UP000015241">
    <property type="component" value="Unassembled WGS sequence"/>
</dbReference>
<dbReference type="InParanoid" id="S8FN68"/>
<dbReference type="AlphaFoldDB" id="S8FN68"/>
<dbReference type="FunCoup" id="S8FN68">
    <property type="interactions" value="361"/>
</dbReference>
<sequence>MFGLRKTIVSRSLQSSLKPKPIPSWNPKQTFGKDVISVLAVETSADDTCAAVVTSDRRILSNVVIRQDEFHRPLGGIQPYVAIEAHQRNLPSAVSQALEEARLRVQDVDGIAFTRGPGMPGCLSVGSNAMKTLASVLKKPMIGVHHMYAHALTPFLTEPADSQPSYPFISLLLSGGHSLILLALSPREFQILGSTRDEPVGRTYDKVARRIGIPWGDRGLGASLEEYVRKGPPAGYDESVSHEIPHYATPMLGTFQFAFANYHSATEQFMTVRNGEIDEHTRYAVASAFQTAIAKQLEYKIRKALEHCKSKRISIGHIVASGGVASNMFLRERQVSESLDKEGYKSVQLVYPPPSLCTDNAAMIAWAAMGPLTAGQTDPPETELVPKWSIEDLDTAPNKGPLPKWQELEPHTTTS</sequence>
<evidence type="ECO:0000313" key="9">
    <source>
        <dbReference type="EMBL" id="EPT02701.1"/>
    </source>
</evidence>
<keyword evidence="2" id="KW-0808">Transferase</keyword>
<accession>S8FN68</accession>
<evidence type="ECO:0000256" key="3">
    <source>
        <dbReference type="ARBA" id="ARBA00022694"/>
    </source>
</evidence>
<dbReference type="NCBIfam" id="TIGR00329">
    <property type="entry name" value="gcp_kae1"/>
    <property type="match status" value="1"/>
</dbReference>
<dbReference type="InterPro" id="IPR043129">
    <property type="entry name" value="ATPase_NBD"/>
</dbReference>
<feature type="compositionally biased region" description="Basic and acidic residues" evidence="7">
    <location>
        <begin position="406"/>
        <end position="415"/>
    </location>
</feature>
<organism evidence="9 10">
    <name type="scientific">Fomitopsis schrenkii</name>
    <name type="common">Brown rot fungus</name>
    <dbReference type="NCBI Taxonomy" id="2126942"/>
    <lineage>
        <taxon>Eukaryota</taxon>
        <taxon>Fungi</taxon>
        <taxon>Dikarya</taxon>
        <taxon>Basidiomycota</taxon>
        <taxon>Agaricomycotina</taxon>
        <taxon>Agaricomycetes</taxon>
        <taxon>Polyporales</taxon>
        <taxon>Fomitopsis</taxon>
    </lineage>
</organism>
<feature type="domain" description="Gcp-like" evidence="8">
    <location>
        <begin position="59"/>
        <end position="366"/>
    </location>
</feature>
<evidence type="ECO:0000256" key="4">
    <source>
        <dbReference type="ARBA" id="ARBA00022723"/>
    </source>
</evidence>
<dbReference type="GO" id="GO:0005739">
    <property type="term" value="C:mitochondrion"/>
    <property type="evidence" value="ECO:0007669"/>
    <property type="project" value="TreeGrafter"/>
</dbReference>
<protein>
    <recommendedName>
        <fullName evidence="1">N(6)-L-threonylcarbamoyladenine synthase</fullName>
        <ecNumber evidence="1">2.3.1.234</ecNumber>
    </recommendedName>
</protein>
<gene>
    <name evidence="9" type="ORF">FOMPIDRAFT_52104</name>
</gene>
<dbReference type="eggNOG" id="KOG2707">
    <property type="taxonomic scope" value="Eukaryota"/>
</dbReference>
<evidence type="ECO:0000256" key="2">
    <source>
        <dbReference type="ARBA" id="ARBA00022679"/>
    </source>
</evidence>
<dbReference type="Gene3D" id="3.30.420.40">
    <property type="match status" value="2"/>
</dbReference>
<evidence type="ECO:0000256" key="7">
    <source>
        <dbReference type="SAM" id="MobiDB-lite"/>
    </source>
</evidence>
<dbReference type="HOGENOM" id="CLU_023208_4_3_1"/>
<keyword evidence="4" id="KW-0479">Metal-binding</keyword>
<dbReference type="SUPFAM" id="SSF53067">
    <property type="entry name" value="Actin-like ATPase domain"/>
    <property type="match status" value="1"/>
</dbReference>
<evidence type="ECO:0000259" key="8">
    <source>
        <dbReference type="Pfam" id="PF00814"/>
    </source>
</evidence>
<dbReference type="InterPro" id="IPR017861">
    <property type="entry name" value="KAE1/TsaD"/>
</dbReference>
<dbReference type="EC" id="2.3.1.234" evidence="1"/>
<dbReference type="PANTHER" id="PTHR11735">
    <property type="entry name" value="TRNA N6-ADENOSINE THREONYLCARBAMOYLTRANSFERASE"/>
    <property type="match status" value="1"/>
</dbReference>
<evidence type="ECO:0000256" key="1">
    <source>
        <dbReference type="ARBA" id="ARBA00012156"/>
    </source>
</evidence>
<evidence type="ECO:0000256" key="5">
    <source>
        <dbReference type="ARBA" id="ARBA00023315"/>
    </source>
</evidence>
<name>S8FN68_FOMSC</name>
<reference evidence="9 10" key="1">
    <citation type="journal article" date="2012" name="Science">
        <title>The Paleozoic origin of enzymatic lignin decomposition reconstructed from 31 fungal genomes.</title>
        <authorList>
            <person name="Floudas D."/>
            <person name="Binder M."/>
            <person name="Riley R."/>
            <person name="Barry K."/>
            <person name="Blanchette R.A."/>
            <person name="Henrissat B."/>
            <person name="Martinez A.T."/>
            <person name="Otillar R."/>
            <person name="Spatafora J.W."/>
            <person name="Yadav J.S."/>
            <person name="Aerts A."/>
            <person name="Benoit I."/>
            <person name="Boyd A."/>
            <person name="Carlson A."/>
            <person name="Copeland A."/>
            <person name="Coutinho P.M."/>
            <person name="de Vries R.P."/>
            <person name="Ferreira P."/>
            <person name="Findley K."/>
            <person name="Foster B."/>
            <person name="Gaskell J."/>
            <person name="Glotzer D."/>
            <person name="Gorecki P."/>
            <person name="Heitman J."/>
            <person name="Hesse C."/>
            <person name="Hori C."/>
            <person name="Igarashi K."/>
            <person name="Jurgens J.A."/>
            <person name="Kallen N."/>
            <person name="Kersten P."/>
            <person name="Kohler A."/>
            <person name="Kuees U."/>
            <person name="Kumar T.K.A."/>
            <person name="Kuo A."/>
            <person name="LaButti K."/>
            <person name="Larrondo L.F."/>
            <person name="Lindquist E."/>
            <person name="Ling A."/>
            <person name="Lombard V."/>
            <person name="Lucas S."/>
            <person name="Lundell T."/>
            <person name="Martin R."/>
            <person name="McLaughlin D.J."/>
            <person name="Morgenstern I."/>
            <person name="Morin E."/>
            <person name="Murat C."/>
            <person name="Nagy L.G."/>
            <person name="Nolan M."/>
            <person name="Ohm R.A."/>
            <person name="Patyshakuliyeva A."/>
            <person name="Rokas A."/>
            <person name="Ruiz-Duenas F.J."/>
            <person name="Sabat G."/>
            <person name="Salamov A."/>
            <person name="Samejima M."/>
            <person name="Schmutz J."/>
            <person name="Slot J.C."/>
            <person name="St John F."/>
            <person name="Stenlid J."/>
            <person name="Sun H."/>
            <person name="Sun S."/>
            <person name="Syed K."/>
            <person name="Tsang A."/>
            <person name="Wiebenga A."/>
            <person name="Young D."/>
            <person name="Pisabarro A."/>
            <person name="Eastwood D.C."/>
            <person name="Martin F."/>
            <person name="Cullen D."/>
            <person name="Grigoriev I.V."/>
            <person name="Hibbett D.S."/>
        </authorList>
    </citation>
    <scope>NUCLEOTIDE SEQUENCE</scope>
    <source>
        <strain evidence="10">FP-58527</strain>
    </source>
</reference>
<dbReference type="PRINTS" id="PR00789">
    <property type="entry name" value="OSIALOPTASE"/>
</dbReference>
<feature type="region of interest" description="Disordered" evidence="7">
    <location>
        <begin position="372"/>
        <end position="415"/>
    </location>
</feature>
<evidence type="ECO:0000256" key="6">
    <source>
        <dbReference type="ARBA" id="ARBA00048117"/>
    </source>
</evidence>
<dbReference type="STRING" id="743788.S8FN68"/>
<keyword evidence="10" id="KW-1185">Reference proteome</keyword>
<dbReference type="GO" id="GO:0008233">
    <property type="term" value="F:peptidase activity"/>
    <property type="evidence" value="ECO:0007669"/>
    <property type="project" value="UniProtKB-KW"/>
</dbReference>
<dbReference type="CDD" id="cd24134">
    <property type="entry name" value="ASKHA_NBD_OSGEPL1_QRI7_euk"/>
    <property type="match status" value="1"/>
</dbReference>
<keyword evidence="5" id="KW-0012">Acyltransferase</keyword>